<sequence>MTDKVRAKRSDIEELPVEHLQTYLSEKVEGFHGSVTVIKFPGGQSNPTFKLQTPTKSYVLRRQPPGKLLKSAHAVDREYRVMAALAETNIPVPKVLHLCEDRELIGSMFYLMEYCEGRIFWNAALPEVKPQQRTAMYDEMNRVLAEMHSLDINAVGLAEFGRPGNYFQRQLERWTTQYRASELQPIAAMDELIAWLADVLPEDDGRIALVHGDYRLDNMIFHPQEPRVIALLDWELSTLGHPFADLAYQCMQMRMPAGEDKMSGLLGLDIQALGIPSESQYIGKYCDRMGIKGIDNWPFYLAFSFFRLAAIVQGVAKRAEDGNASNKNAAKLGTLVEPLASAALGIAAKGY</sequence>
<dbReference type="Proteomes" id="UP001139028">
    <property type="component" value="Unassembled WGS sequence"/>
</dbReference>
<dbReference type="SUPFAM" id="SSF56112">
    <property type="entry name" value="Protein kinase-like (PK-like)"/>
    <property type="match status" value="1"/>
</dbReference>
<name>A0A9X2J8I5_9GAMM</name>
<feature type="domain" description="Aminoglycoside phosphotransferase" evidence="1">
    <location>
        <begin position="37"/>
        <end position="258"/>
    </location>
</feature>
<keyword evidence="3" id="KW-1185">Reference proteome</keyword>
<gene>
    <name evidence="2" type="ORF">MO867_14675</name>
</gene>
<proteinExistence type="predicted"/>
<dbReference type="Pfam" id="PF01636">
    <property type="entry name" value="APH"/>
    <property type="match status" value="1"/>
</dbReference>
<dbReference type="AlphaFoldDB" id="A0A9X2J8I5"/>
<accession>A0A9X2J8I5</accession>
<dbReference type="Gene3D" id="3.90.1200.10">
    <property type="match status" value="1"/>
</dbReference>
<protein>
    <submittedName>
        <fullName evidence="2">Phosphotransferase</fullName>
    </submittedName>
</protein>
<dbReference type="InterPro" id="IPR052898">
    <property type="entry name" value="ACAD10-like"/>
</dbReference>
<organism evidence="2 3">
    <name type="scientific">Microbulbifer okhotskensis</name>
    <dbReference type="NCBI Taxonomy" id="2926617"/>
    <lineage>
        <taxon>Bacteria</taxon>
        <taxon>Pseudomonadati</taxon>
        <taxon>Pseudomonadota</taxon>
        <taxon>Gammaproteobacteria</taxon>
        <taxon>Cellvibrionales</taxon>
        <taxon>Microbulbiferaceae</taxon>
        <taxon>Microbulbifer</taxon>
    </lineage>
</organism>
<dbReference type="InterPro" id="IPR041726">
    <property type="entry name" value="ACAD10_11_N"/>
</dbReference>
<evidence type="ECO:0000313" key="2">
    <source>
        <dbReference type="EMBL" id="MCO1335581.1"/>
    </source>
</evidence>
<dbReference type="PANTHER" id="PTHR47829">
    <property type="entry name" value="HYDROLASE, PUTATIVE (AFU_ORTHOLOGUE AFUA_1G12880)-RELATED"/>
    <property type="match status" value="1"/>
</dbReference>
<evidence type="ECO:0000259" key="1">
    <source>
        <dbReference type="Pfam" id="PF01636"/>
    </source>
</evidence>
<dbReference type="PANTHER" id="PTHR47829:SF3">
    <property type="entry name" value="AMINOGLYCOSIDE PHOSPHOTRANSFERASE DOMAIN-CONTAINING PROTEIN"/>
    <property type="match status" value="1"/>
</dbReference>
<dbReference type="EMBL" id="JALBWM010000070">
    <property type="protein sequence ID" value="MCO1335581.1"/>
    <property type="molecule type" value="Genomic_DNA"/>
</dbReference>
<dbReference type="CDD" id="cd05154">
    <property type="entry name" value="ACAD10_11_N-like"/>
    <property type="match status" value="1"/>
</dbReference>
<dbReference type="RefSeq" id="WP_252470433.1">
    <property type="nucleotide sequence ID" value="NZ_JALBWM010000070.1"/>
</dbReference>
<comment type="caution">
    <text evidence="2">The sequence shown here is derived from an EMBL/GenBank/DDBJ whole genome shotgun (WGS) entry which is preliminary data.</text>
</comment>
<dbReference type="InterPro" id="IPR002575">
    <property type="entry name" value="Aminoglycoside_PTrfase"/>
</dbReference>
<dbReference type="InterPro" id="IPR011009">
    <property type="entry name" value="Kinase-like_dom_sf"/>
</dbReference>
<dbReference type="Gene3D" id="3.30.200.20">
    <property type="entry name" value="Phosphorylase Kinase, domain 1"/>
    <property type="match status" value="1"/>
</dbReference>
<reference evidence="2" key="1">
    <citation type="journal article" date="2022" name="Arch. Microbiol.">
        <title>Microbulbifer okhotskensis sp. nov., isolated from a deep bottom sediment of the Okhotsk Sea.</title>
        <authorList>
            <person name="Romanenko L."/>
            <person name="Kurilenko V."/>
            <person name="Otstavnykh N."/>
            <person name="Velansky P."/>
            <person name="Isaeva M."/>
            <person name="Mikhailov V."/>
        </authorList>
    </citation>
    <scope>NUCLEOTIDE SEQUENCE</scope>
    <source>
        <strain evidence="2">OS29</strain>
    </source>
</reference>
<evidence type="ECO:0000313" key="3">
    <source>
        <dbReference type="Proteomes" id="UP001139028"/>
    </source>
</evidence>